<proteinExistence type="predicted"/>
<protein>
    <submittedName>
        <fullName evidence="2">AGC-kinase C-terminal domain-containing protein</fullName>
    </submittedName>
</protein>
<accession>A0A1I7Y0Y6</accession>
<dbReference type="Proteomes" id="UP000095287">
    <property type="component" value="Unplaced"/>
</dbReference>
<dbReference type="WBParaSite" id="L893_g11621.t1">
    <property type="protein sequence ID" value="L893_g11621.t1"/>
    <property type="gene ID" value="L893_g11621"/>
</dbReference>
<keyword evidence="1" id="KW-1185">Reference proteome</keyword>
<reference evidence="2" key="1">
    <citation type="submission" date="2016-11" db="UniProtKB">
        <authorList>
            <consortium name="WormBaseParasite"/>
        </authorList>
    </citation>
    <scope>IDENTIFICATION</scope>
</reference>
<evidence type="ECO:0000313" key="2">
    <source>
        <dbReference type="WBParaSite" id="L893_g11621.t1"/>
    </source>
</evidence>
<sequence>MPSYDNSCVLYEEISLRRDDLSEFEWSDHGGESDEVRSEYCWDGMDVAEPPKPPQVVRSEYAMDFDKRV</sequence>
<evidence type="ECO:0000313" key="1">
    <source>
        <dbReference type="Proteomes" id="UP000095287"/>
    </source>
</evidence>
<name>A0A1I7Y0Y6_9BILA</name>
<organism evidence="1 2">
    <name type="scientific">Steinernema glaseri</name>
    <dbReference type="NCBI Taxonomy" id="37863"/>
    <lineage>
        <taxon>Eukaryota</taxon>
        <taxon>Metazoa</taxon>
        <taxon>Ecdysozoa</taxon>
        <taxon>Nematoda</taxon>
        <taxon>Chromadorea</taxon>
        <taxon>Rhabditida</taxon>
        <taxon>Tylenchina</taxon>
        <taxon>Panagrolaimomorpha</taxon>
        <taxon>Strongyloidoidea</taxon>
        <taxon>Steinernematidae</taxon>
        <taxon>Steinernema</taxon>
    </lineage>
</organism>
<dbReference type="AlphaFoldDB" id="A0A1I7Y0Y6"/>